<dbReference type="Proteomes" id="UP000179797">
    <property type="component" value="Unassembled WGS sequence"/>
</dbReference>
<dbReference type="RefSeq" id="WP_044228596.1">
    <property type="nucleotide sequence ID" value="NZ_JRYR02000001.1"/>
</dbReference>
<dbReference type="InterPro" id="IPR011652">
    <property type="entry name" value="MORN_2"/>
</dbReference>
<dbReference type="AlphaFoldDB" id="A0A1S1Z2D5"/>
<keyword evidence="1" id="KW-0472">Membrane</keyword>
<reference evidence="2 3" key="1">
    <citation type="journal article" date="2012" name="Int. J. Syst. Evol. Microbiol.">
        <title>Flammeovirga pacifica sp. nov., isolated from deep-sea sediment.</title>
        <authorList>
            <person name="Xu H."/>
            <person name="Fu Y."/>
            <person name="Yang N."/>
            <person name="Ding Z."/>
            <person name="Lai Q."/>
            <person name="Zeng R."/>
        </authorList>
    </citation>
    <scope>NUCLEOTIDE SEQUENCE [LARGE SCALE GENOMIC DNA]</scope>
    <source>
        <strain evidence="3">DSM 24597 / LMG 26175 / WPAGA1</strain>
    </source>
</reference>
<keyword evidence="1" id="KW-0812">Transmembrane</keyword>
<accession>A0A1S1Z2D5</accession>
<evidence type="ECO:0000313" key="3">
    <source>
        <dbReference type="Proteomes" id="UP000179797"/>
    </source>
</evidence>
<dbReference type="Pfam" id="PF07661">
    <property type="entry name" value="MORN_2"/>
    <property type="match status" value="3"/>
</dbReference>
<comment type="caution">
    <text evidence="2">The sequence shown here is derived from an EMBL/GenBank/DDBJ whole genome shotgun (WGS) entry which is preliminary data.</text>
</comment>
<organism evidence="2 3">
    <name type="scientific">Flammeovirga pacifica</name>
    <dbReference type="NCBI Taxonomy" id="915059"/>
    <lineage>
        <taxon>Bacteria</taxon>
        <taxon>Pseudomonadati</taxon>
        <taxon>Bacteroidota</taxon>
        <taxon>Cytophagia</taxon>
        <taxon>Cytophagales</taxon>
        <taxon>Flammeovirgaceae</taxon>
        <taxon>Flammeovirga</taxon>
    </lineage>
</organism>
<dbReference type="EMBL" id="JRYR02000001">
    <property type="protein sequence ID" value="OHX67436.1"/>
    <property type="molecule type" value="Genomic_DNA"/>
</dbReference>
<gene>
    <name evidence="2" type="ORF">NH26_14335</name>
</gene>
<evidence type="ECO:0000256" key="1">
    <source>
        <dbReference type="SAM" id="Phobius"/>
    </source>
</evidence>
<dbReference type="OrthoDB" id="977363at2"/>
<evidence type="ECO:0000313" key="2">
    <source>
        <dbReference type="EMBL" id="OHX67436.1"/>
    </source>
</evidence>
<dbReference type="STRING" id="915059.NH26_14335"/>
<evidence type="ECO:0008006" key="4">
    <source>
        <dbReference type="Google" id="ProtNLM"/>
    </source>
</evidence>
<dbReference type="SUPFAM" id="SSF82185">
    <property type="entry name" value="Histone H3 K4-specific methyltransferase SET7/9 N-terminal domain"/>
    <property type="match status" value="1"/>
</dbReference>
<feature type="transmembrane region" description="Helical" evidence="1">
    <location>
        <begin position="7"/>
        <end position="24"/>
    </location>
</feature>
<proteinExistence type="predicted"/>
<dbReference type="Gene3D" id="2.20.110.10">
    <property type="entry name" value="Histone H3 K4-specific methyltransferase SET7/9 N-terminal domain"/>
    <property type="match status" value="1"/>
</dbReference>
<keyword evidence="1" id="KW-1133">Transmembrane helix</keyword>
<sequence>MTNNNKIFLLIGVALVITSIKLYFDFNEGFSFGNPEVAVANTSNDKVKVTYHKGTKIKKSVIRYVNGKRDGIAKTFHKNGKLHMAITYVNGEKHGVAKQFAKDGTLYKEAFYENGYVTKRKFYHDNGQVKAIETYKNGDVTTDLKEYLSTGKEKTKYPKIQVKLNDDVKSYGKVVLELTLDLRRKKTKFFIRKDETLPLETAEDWDQNLVFVKMYENRGVLEIPIPKGHYIDKVIPIYVKYSTIYGRQRVDKIDYRLKAKNM</sequence>
<protein>
    <recommendedName>
        <fullName evidence="4">MORN repeat protein</fullName>
    </recommendedName>
</protein>
<name>A0A1S1Z2D5_FLAPC</name>
<keyword evidence="3" id="KW-1185">Reference proteome</keyword>